<evidence type="ECO:0000313" key="3">
    <source>
        <dbReference type="Proteomes" id="UP001243330"/>
    </source>
</evidence>
<proteinExistence type="predicted"/>
<dbReference type="Proteomes" id="UP001243330">
    <property type="component" value="Unassembled WGS sequence"/>
</dbReference>
<accession>A0AAD9EEG9</accession>
<comment type="caution">
    <text evidence="2">The sequence shown here is derived from an EMBL/GenBank/DDBJ whole genome shotgun (WGS) entry which is preliminary data.</text>
</comment>
<evidence type="ECO:0000256" key="1">
    <source>
        <dbReference type="SAM" id="MobiDB-lite"/>
    </source>
</evidence>
<sequence>MHRREPDPVWSPLLPVLRGPSPCGPPPAAAAAAAAGQSQESVRSSAEKNHFAVEREGTGVFGHGHF</sequence>
<dbReference type="AlphaFoldDB" id="A0AAD9EEG9"/>
<protein>
    <submittedName>
        <fullName evidence="2">Uncharacterized protein</fullName>
    </submittedName>
</protein>
<gene>
    <name evidence="2" type="ORF">CCHR01_09117</name>
</gene>
<keyword evidence="3" id="KW-1185">Reference proteome</keyword>
<organism evidence="2 3">
    <name type="scientific">Colletotrichum chrysophilum</name>
    <dbReference type="NCBI Taxonomy" id="1836956"/>
    <lineage>
        <taxon>Eukaryota</taxon>
        <taxon>Fungi</taxon>
        <taxon>Dikarya</taxon>
        <taxon>Ascomycota</taxon>
        <taxon>Pezizomycotina</taxon>
        <taxon>Sordariomycetes</taxon>
        <taxon>Hypocreomycetidae</taxon>
        <taxon>Glomerellales</taxon>
        <taxon>Glomerellaceae</taxon>
        <taxon>Colletotrichum</taxon>
        <taxon>Colletotrichum gloeosporioides species complex</taxon>
    </lineage>
</organism>
<name>A0AAD9EEG9_9PEZI</name>
<reference evidence="2" key="1">
    <citation type="submission" date="2023-01" db="EMBL/GenBank/DDBJ databases">
        <title>Colletotrichum chrysophilum M932 genome sequence.</title>
        <authorList>
            <person name="Baroncelli R."/>
        </authorList>
    </citation>
    <scope>NUCLEOTIDE SEQUENCE</scope>
    <source>
        <strain evidence="2">M932</strain>
    </source>
</reference>
<dbReference type="EMBL" id="JAQOWY010000176">
    <property type="protein sequence ID" value="KAK1848279.1"/>
    <property type="molecule type" value="Genomic_DNA"/>
</dbReference>
<feature type="region of interest" description="Disordered" evidence="1">
    <location>
        <begin position="1"/>
        <end position="66"/>
    </location>
</feature>
<evidence type="ECO:0000313" key="2">
    <source>
        <dbReference type="EMBL" id="KAK1848279.1"/>
    </source>
</evidence>
<feature type="compositionally biased region" description="Basic and acidic residues" evidence="1">
    <location>
        <begin position="45"/>
        <end position="57"/>
    </location>
</feature>